<proteinExistence type="predicted"/>
<dbReference type="Proteomes" id="UP000602905">
    <property type="component" value="Unassembled WGS sequence"/>
</dbReference>
<organism evidence="2 3">
    <name type="scientific">Rhizoctonia solani</name>
    <dbReference type="NCBI Taxonomy" id="456999"/>
    <lineage>
        <taxon>Eukaryota</taxon>
        <taxon>Fungi</taxon>
        <taxon>Dikarya</taxon>
        <taxon>Basidiomycota</taxon>
        <taxon>Agaricomycotina</taxon>
        <taxon>Agaricomycetes</taxon>
        <taxon>Cantharellales</taxon>
        <taxon>Ceratobasidiaceae</taxon>
        <taxon>Rhizoctonia</taxon>
    </lineage>
</organism>
<dbReference type="OrthoDB" id="10580559at2759"/>
<feature type="non-terminal residue" evidence="2">
    <location>
        <position position="1"/>
    </location>
</feature>
<sequence length="146" mass="15714">MISNLKACAKRHLGIGVQAQDTAVPELPNQTNPSISAIPTSPLPKSPTTPSNTSTVHLNNGWNISTTSLPALTLSTNKPSESSTIDDSVRPVIDNRHSTMKLKTRTEIYLWSGLKKLSSLLDSSTEAFGPLKSAIGGLKWCIDLYK</sequence>
<evidence type="ECO:0000313" key="2">
    <source>
        <dbReference type="EMBL" id="KAF8703672.1"/>
    </source>
</evidence>
<evidence type="ECO:0000313" key="3">
    <source>
        <dbReference type="Proteomes" id="UP000602905"/>
    </source>
</evidence>
<name>A0A8H7HSH2_9AGAM</name>
<feature type="non-terminal residue" evidence="2">
    <location>
        <position position="146"/>
    </location>
</feature>
<dbReference type="EMBL" id="JACYCD010000072">
    <property type="protein sequence ID" value="KAF8703672.1"/>
    <property type="molecule type" value="Genomic_DNA"/>
</dbReference>
<accession>A0A8H7HSH2</accession>
<evidence type="ECO:0000256" key="1">
    <source>
        <dbReference type="SAM" id="MobiDB-lite"/>
    </source>
</evidence>
<comment type="caution">
    <text evidence="2">The sequence shown here is derived from an EMBL/GenBank/DDBJ whole genome shotgun (WGS) entry which is preliminary data.</text>
</comment>
<reference evidence="2" key="1">
    <citation type="submission" date="2020-09" db="EMBL/GenBank/DDBJ databases">
        <title>Comparative genome analyses of four rice-infecting Rhizoctonia solani isolates reveal extensive enrichment of homogalacturonan modification genes.</title>
        <authorList>
            <person name="Lee D.-Y."/>
            <person name="Jeon J."/>
            <person name="Kim K.-T."/>
            <person name="Cheong K."/>
            <person name="Song H."/>
            <person name="Choi G."/>
            <person name="Ko J."/>
            <person name="Opiyo S.O."/>
            <person name="Zuo S."/>
            <person name="Madhav S."/>
            <person name="Lee Y.-H."/>
            <person name="Wang G.-L."/>
        </authorList>
    </citation>
    <scope>NUCLEOTIDE SEQUENCE</scope>
    <source>
        <strain evidence="2">AG1-IA WGL</strain>
    </source>
</reference>
<gene>
    <name evidence="2" type="ORF">RHS03_06184</name>
</gene>
<feature type="compositionally biased region" description="Polar residues" evidence="1">
    <location>
        <begin position="28"/>
        <end position="38"/>
    </location>
</feature>
<protein>
    <submittedName>
        <fullName evidence="2">Uncharacterized protein</fullName>
    </submittedName>
</protein>
<feature type="region of interest" description="Disordered" evidence="1">
    <location>
        <begin position="24"/>
        <end position="60"/>
    </location>
</feature>
<dbReference type="AlphaFoldDB" id="A0A8H7HSH2"/>